<feature type="transmembrane region" description="Helical" evidence="3">
    <location>
        <begin position="122"/>
        <end position="142"/>
    </location>
</feature>
<sequence length="408" mass="42918">MGFLQRFKAAAVPQPGHKLAPPNGGYGWVVVLASFLALFATYGVQYTYGVFQQQYLEVYRGRATTTEIAFVGSVAFASLGLFGVLTGRVGDWLGYRITLFIGMLFMALGLLLASFATEVWHLYLTQGLMFGIGTSLSFYPAVFAPTQWFDSRRGLATGIAMAGSGLGGMAVAPITRALITAVGTQWALRCLSAGVFVFMMIAILLLRPAPTAVKAGSRAWVISLLKNPAFLGLWATNIFGTYAVAEGLSKTDGATLVSIMNGASAAGRILLGLASDHVGRVNTYIGSVFIAGVACFAIWVPSTGMAPLVIFSLLYGFFMGGFVALTPLVITVAFGVERMATTAGMIYASTGVSNLIGSPIAGAILDATIGDQGYVPLILYAGAMIVAGSCMAVLLVRRKLTKGWLVKV</sequence>
<comment type="similarity">
    <text evidence="2">Belongs to the major facilitator superfamily. Monocarboxylate porter (TC 2.A.1.13) family.</text>
</comment>
<keyword evidence="3" id="KW-1133">Transmembrane helix</keyword>
<feature type="transmembrane region" description="Helical" evidence="3">
    <location>
        <begin position="346"/>
        <end position="365"/>
    </location>
</feature>
<dbReference type="Proteomes" id="UP000271241">
    <property type="component" value="Unassembled WGS sequence"/>
</dbReference>
<dbReference type="PANTHER" id="PTHR11360">
    <property type="entry name" value="MONOCARBOXYLATE TRANSPORTER"/>
    <property type="match status" value="1"/>
</dbReference>
<feature type="transmembrane region" description="Helical" evidence="3">
    <location>
        <begin position="26"/>
        <end position="48"/>
    </location>
</feature>
<comment type="subcellular location">
    <subcellularLocation>
        <location evidence="1">Membrane</location>
        <topology evidence="1">Multi-pass membrane protein</topology>
    </subcellularLocation>
</comment>
<dbReference type="Gene3D" id="1.20.1250.20">
    <property type="entry name" value="MFS general substrate transporter like domains"/>
    <property type="match status" value="2"/>
</dbReference>
<dbReference type="InterPro" id="IPR011701">
    <property type="entry name" value="MFS"/>
</dbReference>
<keyword evidence="3" id="KW-0812">Transmembrane</keyword>
<dbReference type="PANTHER" id="PTHR11360:SF284">
    <property type="entry name" value="EG:103B4.3 PROTEIN-RELATED"/>
    <property type="match status" value="1"/>
</dbReference>
<evidence type="ECO:0000256" key="1">
    <source>
        <dbReference type="ARBA" id="ARBA00004141"/>
    </source>
</evidence>
<feature type="transmembrane region" description="Helical" evidence="3">
    <location>
        <begin position="97"/>
        <end position="116"/>
    </location>
</feature>
<dbReference type="Pfam" id="PF07690">
    <property type="entry name" value="MFS_1"/>
    <property type="match status" value="1"/>
</dbReference>
<keyword evidence="6" id="KW-1185">Reference proteome</keyword>
<keyword evidence="3" id="KW-0472">Membrane</keyword>
<dbReference type="OrthoDB" id="6499973at2759"/>
<feature type="transmembrane region" description="Helical" evidence="3">
    <location>
        <begin position="154"/>
        <end position="174"/>
    </location>
</feature>
<dbReference type="InterPro" id="IPR036259">
    <property type="entry name" value="MFS_trans_sf"/>
</dbReference>
<accession>A0A4P9XQ71</accession>
<evidence type="ECO:0000256" key="3">
    <source>
        <dbReference type="SAM" id="Phobius"/>
    </source>
</evidence>
<organism evidence="5 6">
    <name type="scientific">Thamnocephalis sphaerospora</name>
    <dbReference type="NCBI Taxonomy" id="78915"/>
    <lineage>
        <taxon>Eukaryota</taxon>
        <taxon>Fungi</taxon>
        <taxon>Fungi incertae sedis</taxon>
        <taxon>Zoopagomycota</taxon>
        <taxon>Zoopagomycotina</taxon>
        <taxon>Zoopagomycetes</taxon>
        <taxon>Zoopagales</taxon>
        <taxon>Sigmoideomycetaceae</taxon>
        <taxon>Thamnocephalis</taxon>
    </lineage>
</organism>
<feature type="transmembrane region" description="Helical" evidence="3">
    <location>
        <begin position="251"/>
        <end position="271"/>
    </location>
</feature>
<dbReference type="SUPFAM" id="SSF103473">
    <property type="entry name" value="MFS general substrate transporter"/>
    <property type="match status" value="1"/>
</dbReference>
<evidence type="ECO:0000313" key="6">
    <source>
        <dbReference type="Proteomes" id="UP000271241"/>
    </source>
</evidence>
<feature type="transmembrane region" description="Helical" evidence="3">
    <location>
        <begin position="227"/>
        <end position="245"/>
    </location>
</feature>
<feature type="transmembrane region" description="Helical" evidence="3">
    <location>
        <begin position="377"/>
        <end position="396"/>
    </location>
</feature>
<dbReference type="PROSITE" id="PS50850">
    <property type="entry name" value="MFS"/>
    <property type="match status" value="1"/>
</dbReference>
<gene>
    <name evidence="5" type="ORF">THASP1DRAFT_34740</name>
</gene>
<evidence type="ECO:0000259" key="4">
    <source>
        <dbReference type="PROSITE" id="PS50850"/>
    </source>
</evidence>
<reference evidence="6" key="1">
    <citation type="journal article" date="2018" name="Nat. Microbiol.">
        <title>Leveraging single-cell genomics to expand the fungal tree of life.</title>
        <authorList>
            <person name="Ahrendt S.R."/>
            <person name="Quandt C.A."/>
            <person name="Ciobanu D."/>
            <person name="Clum A."/>
            <person name="Salamov A."/>
            <person name="Andreopoulos B."/>
            <person name="Cheng J.F."/>
            <person name="Woyke T."/>
            <person name="Pelin A."/>
            <person name="Henrissat B."/>
            <person name="Reynolds N.K."/>
            <person name="Benny G.L."/>
            <person name="Smith M.E."/>
            <person name="James T.Y."/>
            <person name="Grigoriev I.V."/>
        </authorList>
    </citation>
    <scope>NUCLEOTIDE SEQUENCE [LARGE SCALE GENOMIC DNA]</scope>
    <source>
        <strain evidence="6">RSA 1356</strain>
    </source>
</reference>
<dbReference type="InterPro" id="IPR020846">
    <property type="entry name" value="MFS_dom"/>
</dbReference>
<protein>
    <submittedName>
        <fullName evidence="5">Major facilitator superfamily domain-containing protein</fullName>
    </submittedName>
</protein>
<dbReference type="CDD" id="cd17352">
    <property type="entry name" value="MFS_MCT_SLC16"/>
    <property type="match status" value="1"/>
</dbReference>
<feature type="transmembrane region" description="Helical" evidence="3">
    <location>
        <begin position="308"/>
        <end position="334"/>
    </location>
</feature>
<name>A0A4P9XQ71_9FUNG</name>
<dbReference type="GO" id="GO:0022857">
    <property type="term" value="F:transmembrane transporter activity"/>
    <property type="evidence" value="ECO:0007669"/>
    <property type="project" value="InterPro"/>
</dbReference>
<feature type="transmembrane region" description="Helical" evidence="3">
    <location>
        <begin position="186"/>
        <end position="206"/>
    </location>
</feature>
<feature type="transmembrane region" description="Helical" evidence="3">
    <location>
        <begin position="283"/>
        <end position="302"/>
    </location>
</feature>
<feature type="domain" description="Major facilitator superfamily (MFS) profile" evidence="4">
    <location>
        <begin position="29"/>
        <end position="408"/>
    </location>
</feature>
<evidence type="ECO:0000256" key="2">
    <source>
        <dbReference type="ARBA" id="ARBA00006727"/>
    </source>
</evidence>
<dbReference type="InterPro" id="IPR050327">
    <property type="entry name" value="Proton-linked_MCT"/>
</dbReference>
<dbReference type="AlphaFoldDB" id="A0A4P9XQ71"/>
<feature type="transmembrane region" description="Helical" evidence="3">
    <location>
        <begin position="68"/>
        <end position="85"/>
    </location>
</feature>
<evidence type="ECO:0000313" key="5">
    <source>
        <dbReference type="EMBL" id="RKP08177.1"/>
    </source>
</evidence>
<proteinExistence type="inferred from homology"/>
<dbReference type="GO" id="GO:0016020">
    <property type="term" value="C:membrane"/>
    <property type="evidence" value="ECO:0007669"/>
    <property type="project" value="UniProtKB-SubCell"/>
</dbReference>
<dbReference type="EMBL" id="KZ992629">
    <property type="protein sequence ID" value="RKP08177.1"/>
    <property type="molecule type" value="Genomic_DNA"/>
</dbReference>